<dbReference type="EMBL" id="JBFXLT010000114">
    <property type="protein sequence ID" value="KAL2808354.1"/>
    <property type="molecule type" value="Genomic_DNA"/>
</dbReference>
<sequence length="116" mass="12759">MPTGWQQINGPCQLVECNAAGLGNNERCYLSGQCPPSLAVSKLVEILGREDDESVGLASHLESNWSNSLVHEAKVACRRRAHVQLHSLIRVQCSAVPPSGLPRRIWKFNSRWGGAR</sequence>
<comment type="caution">
    <text evidence="1">The sequence shown here is derived from an EMBL/GenBank/DDBJ whole genome shotgun (WGS) entry which is preliminary data.</text>
</comment>
<evidence type="ECO:0000313" key="1">
    <source>
        <dbReference type="EMBL" id="KAL2808354.1"/>
    </source>
</evidence>
<dbReference type="Proteomes" id="UP001610334">
    <property type="component" value="Unassembled WGS sequence"/>
</dbReference>
<accession>A0ABR4GYX9</accession>
<keyword evidence="2" id="KW-1185">Reference proteome</keyword>
<proteinExistence type="predicted"/>
<reference evidence="1 2" key="1">
    <citation type="submission" date="2024-07" db="EMBL/GenBank/DDBJ databases">
        <title>Section-level genome sequencing and comparative genomics of Aspergillus sections Usti and Cavernicolus.</title>
        <authorList>
            <consortium name="Lawrence Berkeley National Laboratory"/>
            <person name="Nybo J.L."/>
            <person name="Vesth T.C."/>
            <person name="Theobald S."/>
            <person name="Frisvad J.C."/>
            <person name="Larsen T.O."/>
            <person name="Kjaerboelling I."/>
            <person name="Rothschild-Mancinelli K."/>
            <person name="Lyhne E.K."/>
            <person name="Kogle M.E."/>
            <person name="Barry K."/>
            <person name="Clum A."/>
            <person name="Na H."/>
            <person name="Ledsgaard L."/>
            <person name="Lin J."/>
            <person name="Lipzen A."/>
            <person name="Kuo A."/>
            <person name="Riley R."/>
            <person name="Mondo S."/>
            <person name="Labutti K."/>
            <person name="Haridas S."/>
            <person name="Pangalinan J."/>
            <person name="Salamov A.A."/>
            <person name="Simmons B.A."/>
            <person name="Magnuson J.K."/>
            <person name="Chen J."/>
            <person name="Drula E."/>
            <person name="Henrissat B."/>
            <person name="Wiebenga A."/>
            <person name="Lubbers R.J."/>
            <person name="Gomes A.C."/>
            <person name="Makela M.R."/>
            <person name="Stajich J."/>
            <person name="Grigoriev I.V."/>
            <person name="Mortensen U.H."/>
            <person name="De Vries R.P."/>
            <person name="Baker S.E."/>
            <person name="Andersen M.R."/>
        </authorList>
    </citation>
    <scope>NUCLEOTIDE SEQUENCE [LARGE SCALE GENOMIC DNA]</scope>
    <source>
        <strain evidence="1 2">CBS 588.65</strain>
    </source>
</reference>
<protein>
    <submittedName>
        <fullName evidence="1">Uncharacterized protein</fullName>
    </submittedName>
</protein>
<evidence type="ECO:0000313" key="2">
    <source>
        <dbReference type="Proteomes" id="UP001610334"/>
    </source>
</evidence>
<organism evidence="1 2">
    <name type="scientific">Aspergillus granulosus</name>
    <dbReference type="NCBI Taxonomy" id="176169"/>
    <lineage>
        <taxon>Eukaryota</taxon>
        <taxon>Fungi</taxon>
        <taxon>Dikarya</taxon>
        <taxon>Ascomycota</taxon>
        <taxon>Pezizomycotina</taxon>
        <taxon>Eurotiomycetes</taxon>
        <taxon>Eurotiomycetidae</taxon>
        <taxon>Eurotiales</taxon>
        <taxon>Aspergillaceae</taxon>
        <taxon>Aspergillus</taxon>
        <taxon>Aspergillus subgen. Nidulantes</taxon>
    </lineage>
</organism>
<name>A0ABR4GYX9_9EURO</name>
<gene>
    <name evidence="1" type="ORF">BJX63DRAFT_38042</name>
</gene>